<gene>
    <name evidence="1" type="ORF">PECUL_23A020100</name>
</gene>
<dbReference type="Gene3D" id="3.30.70.1820">
    <property type="entry name" value="L1 transposable element, RRM domain"/>
    <property type="match status" value="1"/>
</dbReference>
<evidence type="ECO:0000313" key="1">
    <source>
        <dbReference type="EMBL" id="CAH2314962.1"/>
    </source>
</evidence>
<protein>
    <submittedName>
        <fullName evidence="1">Uncharacterized protein</fullName>
    </submittedName>
</protein>
<accession>A0AAD1WMR7</accession>
<dbReference type="AlphaFoldDB" id="A0AAD1WMR7"/>
<dbReference type="EMBL" id="OW240920">
    <property type="protein sequence ID" value="CAH2314962.1"/>
    <property type="molecule type" value="Genomic_DNA"/>
</dbReference>
<evidence type="ECO:0000313" key="2">
    <source>
        <dbReference type="Proteomes" id="UP001295444"/>
    </source>
</evidence>
<sequence>MAVVTEYAGYIAHLTTWVDDLDSCSRRLNLRIRGVRKGGPTENTAELLHTIFSQVLGGQQLPRLGLVRAHRALRPPLLPGEQPRDLASNQET</sequence>
<organism evidence="1 2">
    <name type="scientific">Pelobates cultripes</name>
    <name type="common">Western spadefoot toad</name>
    <dbReference type="NCBI Taxonomy" id="61616"/>
    <lineage>
        <taxon>Eukaryota</taxon>
        <taxon>Metazoa</taxon>
        <taxon>Chordata</taxon>
        <taxon>Craniata</taxon>
        <taxon>Vertebrata</taxon>
        <taxon>Euteleostomi</taxon>
        <taxon>Amphibia</taxon>
        <taxon>Batrachia</taxon>
        <taxon>Anura</taxon>
        <taxon>Pelobatoidea</taxon>
        <taxon>Pelobatidae</taxon>
        <taxon>Pelobates</taxon>
    </lineage>
</organism>
<keyword evidence="2" id="KW-1185">Reference proteome</keyword>
<reference evidence="1" key="1">
    <citation type="submission" date="2022-03" db="EMBL/GenBank/DDBJ databases">
        <authorList>
            <person name="Alioto T."/>
            <person name="Alioto T."/>
            <person name="Gomez Garrido J."/>
        </authorList>
    </citation>
    <scope>NUCLEOTIDE SEQUENCE</scope>
</reference>
<name>A0AAD1WMR7_PELCU</name>
<dbReference type="Proteomes" id="UP001295444">
    <property type="component" value="Chromosome 09"/>
</dbReference>
<proteinExistence type="predicted"/>